<comment type="function">
    <text evidence="8">Catalyzes the exchange of an acyl for a long-chain alkyl group and the formation of the ether bond in the biosynthesis of ether phospholipids.</text>
</comment>
<evidence type="ECO:0000259" key="9">
    <source>
        <dbReference type="Pfam" id="PF02913"/>
    </source>
</evidence>
<comment type="similarity">
    <text evidence="8">Belongs to the FAD-binding oxidoreductase/transferase type 4 family.</text>
</comment>
<keyword evidence="3 8" id="KW-0285">Flavoprotein</keyword>
<evidence type="ECO:0000256" key="6">
    <source>
        <dbReference type="PIRSR" id="PIRSR625650-2"/>
    </source>
</evidence>
<evidence type="ECO:0000256" key="4">
    <source>
        <dbReference type="ARBA" id="ARBA00022827"/>
    </source>
</evidence>
<dbReference type="GO" id="GO:0005777">
    <property type="term" value="C:peroxisome"/>
    <property type="evidence" value="ECO:0007669"/>
    <property type="project" value="UniProtKB-SubCell"/>
</dbReference>
<comment type="subunit">
    <text evidence="8">Homodimer.</text>
</comment>
<dbReference type="EC" id="2.5.1.26" evidence="2 8"/>
<comment type="cofactor">
    <cofactor evidence="8">
        <name>FAD</name>
        <dbReference type="ChEBI" id="CHEBI:57692"/>
    </cofactor>
</comment>
<sequence length="224" mass="25281">MQRCQPASLRLIDNEQFKMGQFLKERLGVIGAIAEFAKMQYLTKIKGIDIDSMCVAILVFEGAKEDVEFQERKVYDIAVKKFGGILAGRRNGERGYKLTFAIAYVRDFCLSYGILGDSFETSVPWDKTLSLCRNVKYRVVQECKKWGISHFIISCRVTQVYDAGSCVYFYLAFNARDVIKTNTGSSPAKDPFEVFHCIEEKARDEILASGGSLSHHHGIGKVFT</sequence>
<name>A0A8K0KPZ3_LADFU</name>
<comment type="catalytic activity">
    <reaction evidence="8">
        <text>a long chain fatty alcohol + a 1-acylglycerone 3-phosphate = a 1-O-alkylglycerone 3-phosphate + a long-chain fatty acid + H(+)</text>
        <dbReference type="Rhea" id="RHEA:36171"/>
        <dbReference type="ChEBI" id="CHEBI:15378"/>
        <dbReference type="ChEBI" id="CHEBI:17135"/>
        <dbReference type="ChEBI" id="CHEBI:57534"/>
        <dbReference type="ChEBI" id="CHEBI:57560"/>
        <dbReference type="ChEBI" id="CHEBI:73315"/>
        <dbReference type="EC" id="2.5.1.26"/>
    </reaction>
</comment>
<dbReference type="InterPro" id="IPR004113">
    <property type="entry name" value="FAD-bd_oxidored_4_C"/>
</dbReference>
<dbReference type="OrthoDB" id="7786253at2759"/>
<dbReference type="GO" id="GO:0008609">
    <property type="term" value="F:alkylglycerone-phosphate synthase activity"/>
    <property type="evidence" value="ECO:0007669"/>
    <property type="project" value="UniProtKB-EC"/>
</dbReference>
<dbReference type="Gene3D" id="3.30.300.330">
    <property type="match status" value="1"/>
</dbReference>
<keyword evidence="11" id="KW-1185">Reference proteome</keyword>
<evidence type="ECO:0000256" key="2">
    <source>
        <dbReference type="ARBA" id="ARBA00012385"/>
    </source>
</evidence>
<dbReference type="UniPathway" id="UPA00781"/>
<evidence type="ECO:0000256" key="7">
    <source>
        <dbReference type="PIRSR" id="PIRSR625650-4"/>
    </source>
</evidence>
<reference evidence="10" key="2">
    <citation type="submission" date="2017-10" db="EMBL/GenBank/DDBJ databases">
        <title>Ladona fulva Genome sequencing and assembly.</title>
        <authorList>
            <person name="Murali S."/>
            <person name="Richards S."/>
            <person name="Bandaranaike D."/>
            <person name="Bellair M."/>
            <person name="Blankenburg K."/>
            <person name="Chao H."/>
            <person name="Dinh H."/>
            <person name="Doddapaneni H."/>
            <person name="Dugan-Rocha S."/>
            <person name="Elkadiri S."/>
            <person name="Gnanaolivu R."/>
            <person name="Hernandez B."/>
            <person name="Skinner E."/>
            <person name="Javaid M."/>
            <person name="Lee S."/>
            <person name="Li M."/>
            <person name="Ming W."/>
            <person name="Munidasa M."/>
            <person name="Muniz J."/>
            <person name="Nguyen L."/>
            <person name="Hughes D."/>
            <person name="Osuji N."/>
            <person name="Pu L.-L."/>
            <person name="Puazo M."/>
            <person name="Qu C."/>
            <person name="Quiroz J."/>
            <person name="Raj R."/>
            <person name="Weissenberger G."/>
            <person name="Xin Y."/>
            <person name="Zou X."/>
            <person name="Han Y."/>
            <person name="Worley K."/>
            <person name="Muzny D."/>
            <person name="Gibbs R."/>
        </authorList>
    </citation>
    <scope>NUCLEOTIDE SEQUENCE</scope>
    <source>
        <strain evidence="10">Sampled in the wild</strain>
    </source>
</reference>
<organism evidence="10 11">
    <name type="scientific">Ladona fulva</name>
    <name type="common">Scarce chaser dragonfly</name>
    <name type="synonym">Libellula fulva</name>
    <dbReference type="NCBI Taxonomy" id="123851"/>
    <lineage>
        <taxon>Eukaryota</taxon>
        <taxon>Metazoa</taxon>
        <taxon>Ecdysozoa</taxon>
        <taxon>Arthropoda</taxon>
        <taxon>Hexapoda</taxon>
        <taxon>Insecta</taxon>
        <taxon>Pterygota</taxon>
        <taxon>Palaeoptera</taxon>
        <taxon>Odonata</taxon>
        <taxon>Epiprocta</taxon>
        <taxon>Anisoptera</taxon>
        <taxon>Libelluloidea</taxon>
        <taxon>Libellulidae</taxon>
        <taxon>Ladona</taxon>
    </lineage>
</organism>
<dbReference type="AlphaFoldDB" id="A0A8K0KPZ3"/>
<dbReference type="InterPro" id="IPR025650">
    <property type="entry name" value="Alkyl-DHAP_Synthase"/>
</dbReference>
<evidence type="ECO:0000256" key="5">
    <source>
        <dbReference type="PIRSR" id="PIRSR625650-1"/>
    </source>
</evidence>
<proteinExistence type="inferred from homology"/>
<reference evidence="10" key="1">
    <citation type="submission" date="2013-04" db="EMBL/GenBank/DDBJ databases">
        <authorList>
            <person name="Qu J."/>
            <person name="Murali S.C."/>
            <person name="Bandaranaike D."/>
            <person name="Bellair M."/>
            <person name="Blankenburg K."/>
            <person name="Chao H."/>
            <person name="Dinh H."/>
            <person name="Doddapaneni H."/>
            <person name="Downs B."/>
            <person name="Dugan-Rocha S."/>
            <person name="Elkadiri S."/>
            <person name="Gnanaolivu R.D."/>
            <person name="Hernandez B."/>
            <person name="Javaid M."/>
            <person name="Jayaseelan J.C."/>
            <person name="Lee S."/>
            <person name="Li M."/>
            <person name="Ming W."/>
            <person name="Munidasa M."/>
            <person name="Muniz J."/>
            <person name="Nguyen L."/>
            <person name="Ongeri F."/>
            <person name="Osuji N."/>
            <person name="Pu L.-L."/>
            <person name="Puazo M."/>
            <person name="Qu C."/>
            <person name="Quiroz J."/>
            <person name="Raj R."/>
            <person name="Weissenberger G."/>
            <person name="Xin Y."/>
            <person name="Zou X."/>
            <person name="Han Y."/>
            <person name="Richards S."/>
            <person name="Worley K."/>
            <person name="Muzny D."/>
            <person name="Gibbs R."/>
        </authorList>
    </citation>
    <scope>NUCLEOTIDE SEQUENCE</scope>
    <source>
        <strain evidence="10">Sampled in the wild</strain>
    </source>
</reference>
<evidence type="ECO:0000256" key="1">
    <source>
        <dbReference type="ARBA" id="ARBA00004670"/>
    </source>
</evidence>
<dbReference type="GO" id="GO:0050660">
    <property type="term" value="F:flavin adenine dinucleotide binding"/>
    <property type="evidence" value="ECO:0007669"/>
    <property type="project" value="InterPro"/>
</dbReference>
<feature type="active site" description="Proton donor/acceptor" evidence="5">
    <location>
        <position position="168"/>
    </location>
</feature>
<dbReference type="InterPro" id="IPR016164">
    <property type="entry name" value="FAD-linked_Oxase-like_C"/>
</dbReference>
<accession>A0A8K0KPZ3</accession>
<keyword evidence="8" id="KW-0443">Lipid metabolism</keyword>
<feature type="domain" description="FAD-binding oxidoreductase/transferase type 4 C-terminal" evidence="9">
    <location>
        <begin position="2"/>
        <end position="221"/>
    </location>
</feature>
<dbReference type="Proteomes" id="UP000792457">
    <property type="component" value="Unassembled WGS sequence"/>
</dbReference>
<evidence type="ECO:0000256" key="8">
    <source>
        <dbReference type="RuleBase" id="RU363113"/>
    </source>
</evidence>
<feature type="binding site" evidence="6">
    <location>
        <position position="106"/>
    </location>
    <ligand>
        <name>substrate</name>
    </ligand>
</feature>
<comment type="subcellular location">
    <subcellularLocation>
        <location evidence="8">Peroxisome</location>
    </subcellularLocation>
</comment>
<evidence type="ECO:0000313" key="10">
    <source>
        <dbReference type="EMBL" id="KAG8238662.1"/>
    </source>
</evidence>
<dbReference type="EMBL" id="KZ309409">
    <property type="protein sequence ID" value="KAG8238662.1"/>
    <property type="molecule type" value="Genomic_DNA"/>
</dbReference>
<comment type="caution">
    <text evidence="10">The sequence shown here is derived from an EMBL/GenBank/DDBJ whole genome shotgun (WGS) entry which is preliminary data.</text>
</comment>
<keyword evidence="8" id="KW-0444">Lipid biosynthesis</keyword>
<dbReference type="Pfam" id="PF02913">
    <property type="entry name" value="FAD-oxidase_C"/>
    <property type="match status" value="1"/>
</dbReference>
<gene>
    <name evidence="10" type="ORF">J437_LFUL018155</name>
</gene>
<feature type="site" description="Important for enzyme activity" evidence="7">
    <location>
        <position position="10"/>
    </location>
</feature>
<dbReference type="PANTHER" id="PTHR46568:SF1">
    <property type="entry name" value="ALKYLDIHYDROXYACETONEPHOSPHATE SYNTHASE, PEROXISOMAL"/>
    <property type="match status" value="1"/>
</dbReference>
<keyword evidence="4 8" id="KW-0274">FAD</keyword>
<evidence type="ECO:0000313" key="11">
    <source>
        <dbReference type="Proteomes" id="UP000792457"/>
    </source>
</evidence>
<evidence type="ECO:0000256" key="3">
    <source>
        <dbReference type="ARBA" id="ARBA00022630"/>
    </source>
</evidence>
<keyword evidence="8" id="KW-0808">Transferase</keyword>
<keyword evidence="8" id="KW-0576">Peroxisome</keyword>
<dbReference type="Gene3D" id="3.30.70.3450">
    <property type="match status" value="1"/>
</dbReference>
<protein>
    <recommendedName>
        <fullName evidence="2 8">Alkylglycerone-phosphate synthase</fullName>
        <shortName evidence="8">Alkyl-DHAP synthase</shortName>
        <ecNumber evidence="2 8">2.5.1.26</ecNumber>
    </recommendedName>
</protein>
<dbReference type="SUPFAM" id="SSF55103">
    <property type="entry name" value="FAD-linked oxidases, C-terminal domain"/>
    <property type="match status" value="1"/>
</dbReference>
<dbReference type="GO" id="GO:0008611">
    <property type="term" value="P:ether lipid biosynthetic process"/>
    <property type="evidence" value="ECO:0007669"/>
    <property type="project" value="UniProtKB-UniPathway"/>
</dbReference>
<comment type="pathway">
    <text evidence="1 8">Glycerolipid metabolism; ether lipid biosynthesis.</text>
</comment>
<dbReference type="PANTHER" id="PTHR46568">
    <property type="entry name" value="ALKYLDIHYDROXYACETONEPHOSPHATE SYNTHASE, PEROXISOMAL"/>
    <property type="match status" value="1"/>
</dbReference>